<feature type="domain" description="RRM" evidence="4">
    <location>
        <begin position="114"/>
        <end position="191"/>
    </location>
</feature>
<evidence type="ECO:0000313" key="5">
    <source>
        <dbReference type="EMBL" id="KAA6377580.1"/>
    </source>
</evidence>
<dbReference type="PROSITE" id="PS50102">
    <property type="entry name" value="RRM"/>
    <property type="match status" value="2"/>
</dbReference>
<organism evidence="5 6">
    <name type="scientific">Streblomastix strix</name>
    <dbReference type="NCBI Taxonomy" id="222440"/>
    <lineage>
        <taxon>Eukaryota</taxon>
        <taxon>Metamonada</taxon>
        <taxon>Preaxostyla</taxon>
        <taxon>Oxymonadida</taxon>
        <taxon>Streblomastigidae</taxon>
        <taxon>Streblomastix</taxon>
    </lineage>
</organism>
<proteinExistence type="predicted"/>
<evidence type="ECO:0000313" key="6">
    <source>
        <dbReference type="Proteomes" id="UP000324800"/>
    </source>
</evidence>
<name>A0A5J4V5K2_9EUKA</name>
<feature type="domain" description="RRM" evidence="4">
    <location>
        <begin position="19"/>
        <end position="102"/>
    </location>
</feature>
<keyword evidence="2 3" id="KW-0694">RNA-binding</keyword>
<dbReference type="Pfam" id="PF00076">
    <property type="entry name" value="RRM_1"/>
    <property type="match status" value="2"/>
</dbReference>
<comment type="caution">
    <text evidence="5">The sequence shown here is derived from an EMBL/GenBank/DDBJ whole genome shotgun (WGS) entry which is preliminary data.</text>
</comment>
<reference evidence="5 6" key="1">
    <citation type="submission" date="2019-03" db="EMBL/GenBank/DDBJ databases">
        <title>Single cell metagenomics reveals metabolic interactions within the superorganism composed of flagellate Streblomastix strix and complex community of Bacteroidetes bacteria on its surface.</title>
        <authorList>
            <person name="Treitli S.C."/>
            <person name="Kolisko M."/>
            <person name="Husnik F."/>
            <person name="Keeling P."/>
            <person name="Hampl V."/>
        </authorList>
    </citation>
    <scope>NUCLEOTIDE SEQUENCE [LARGE SCALE GENOMIC DNA]</scope>
    <source>
        <strain evidence="5">ST1C</strain>
    </source>
</reference>
<dbReference type="InterPro" id="IPR000504">
    <property type="entry name" value="RRM_dom"/>
</dbReference>
<dbReference type="PANTHER" id="PTHR24012">
    <property type="entry name" value="RNA BINDING PROTEIN"/>
    <property type="match status" value="1"/>
</dbReference>
<evidence type="ECO:0000256" key="1">
    <source>
        <dbReference type="ARBA" id="ARBA00022737"/>
    </source>
</evidence>
<dbReference type="InterPro" id="IPR035979">
    <property type="entry name" value="RBD_domain_sf"/>
</dbReference>
<feature type="non-terminal residue" evidence="5">
    <location>
        <position position="199"/>
    </location>
</feature>
<dbReference type="EMBL" id="SNRW01009713">
    <property type="protein sequence ID" value="KAA6377580.1"/>
    <property type="molecule type" value="Genomic_DNA"/>
</dbReference>
<dbReference type="AlphaFoldDB" id="A0A5J4V5K2"/>
<evidence type="ECO:0000259" key="4">
    <source>
        <dbReference type="PROSITE" id="PS50102"/>
    </source>
</evidence>
<dbReference type="OrthoDB" id="19742at2759"/>
<dbReference type="SMART" id="SM00360">
    <property type="entry name" value="RRM"/>
    <property type="match status" value="2"/>
</dbReference>
<keyword evidence="1" id="KW-0677">Repeat</keyword>
<sequence length="199" mass="23290">MGYDFLQFNNKSMSTNQTNSLYIGDLDQRTNEKIIKDFFGLKVPNIKIDVKVCYDHNNTTKSLGYGYLNFTNPEDSQKVLNELNYSELPPNGRVCRLMKKQPQTQRIRQMTQGLNLCVKNLPEDFNSKKLNEVFKSFGAIISAKVSQYHNKSGVIHGFVQFQEREDGERARIEMNGKEIERKKIVVEEMKEFDEYYHRI</sequence>
<protein>
    <submittedName>
        <fullName evidence="5">Putative Polyadenylate-binding protein 1</fullName>
    </submittedName>
</protein>
<evidence type="ECO:0000256" key="2">
    <source>
        <dbReference type="ARBA" id="ARBA00022884"/>
    </source>
</evidence>
<dbReference type="Gene3D" id="3.30.70.330">
    <property type="match status" value="2"/>
</dbReference>
<dbReference type="Proteomes" id="UP000324800">
    <property type="component" value="Unassembled WGS sequence"/>
</dbReference>
<dbReference type="SUPFAM" id="SSF54928">
    <property type="entry name" value="RNA-binding domain, RBD"/>
    <property type="match status" value="1"/>
</dbReference>
<dbReference type="GO" id="GO:0003723">
    <property type="term" value="F:RNA binding"/>
    <property type="evidence" value="ECO:0007669"/>
    <property type="project" value="UniProtKB-UniRule"/>
</dbReference>
<dbReference type="InterPro" id="IPR012677">
    <property type="entry name" value="Nucleotide-bd_a/b_plait_sf"/>
</dbReference>
<evidence type="ECO:0000256" key="3">
    <source>
        <dbReference type="PROSITE-ProRule" id="PRU00176"/>
    </source>
</evidence>
<gene>
    <name evidence="5" type="ORF">EZS28_026892</name>
</gene>
<accession>A0A5J4V5K2</accession>